<evidence type="ECO:0000256" key="1">
    <source>
        <dbReference type="ARBA" id="ARBA00004651"/>
    </source>
</evidence>
<feature type="transmembrane region" description="Helical" evidence="7">
    <location>
        <begin position="12"/>
        <end position="35"/>
    </location>
</feature>
<accession>A0A2S6MZG9</accession>
<comment type="caution">
    <text evidence="8">The sequence shown here is derived from an EMBL/GenBank/DDBJ whole genome shotgun (WGS) entry which is preliminary data.</text>
</comment>
<evidence type="ECO:0000256" key="3">
    <source>
        <dbReference type="ARBA" id="ARBA00022475"/>
    </source>
</evidence>
<dbReference type="GO" id="GO:0005886">
    <property type="term" value="C:plasma membrane"/>
    <property type="evidence" value="ECO:0007669"/>
    <property type="project" value="UniProtKB-SubCell"/>
</dbReference>
<comment type="subcellular location">
    <subcellularLocation>
        <location evidence="1">Cell membrane</location>
        <topology evidence="1">Multi-pass membrane protein</topology>
    </subcellularLocation>
</comment>
<dbReference type="PANTHER" id="PTHR34040:SF2">
    <property type="entry name" value="FLAGELLAR BIOSYNTHETIC PROTEIN FLIQ"/>
    <property type="match status" value="1"/>
</dbReference>
<dbReference type="PRINTS" id="PR00952">
    <property type="entry name" value="TYPE3IMQPROT"/>
</dbReference>
<keyword evidence="8" id="KW-0966">Cell projection</keyword>
<dbReference type="GO" id="GO:0009306">
    <property type="term" value="P:protein secretion"/>
    <property type="evidence" value="ECO:0007669"/>
    <property type="project" value="InterPro"/>
</dbReference>
<dbReference type="AlphaFoldDB" id="A0A2S6MZG9"/>
<evidence type="ECO:0000256" key="6">
    <source>
        <dbReference type="ARBA" id="ARBA00023136"/>
    </source>
</evidence>
<keyword evidence="3" id="KW-1003">Cell membrane</keyword>
<keyword evidence="8" id="KW-0282">Flagellum</keyword>
<dbReference type="EMBL" id="NHRY01000254">
    <property type="protein sequence ID" value="PPQ27775.1"/>
    <property type="molecule type" value="Genomic_DNA"/>
</dbReference>
<protein>
    <submittedName>
        <fullName evidence="8">Flagellar biosynthetic protein FliQ</fullName>
    </submittedName>
</protein>
<dbReference type="Pfam" id="PF01313">
    <property type="entry name" value="Bac_export_3"/>
    <property type="match status" value="1"/>
</dbReference>
<keyword evidence="4 7" id="KW-0812">Transmembrane</keyword>
<keyword evidence="9" id="KW-1185">Reference proteome</keyword>
<name>A0A2S6MZG9_RHOGL</name>
<feature type="transmembrane region" description="Helical" evidence="7">
    <location>
        <begin position="55"/>
        <end position="73"/>
    </location>
</feature>
<evidence type="ECO:0000256" key="4">
    <source>
        <dbReference type="ARBA" id="ARBA00022692"/>
    </source>
</evidence>
<evidence type="ECO:0000256" key="5">
    <source>
        <dbReference type="ARBA" id="ARBA00022989"/>
    </source>
</evidence>
<keyword evidence="5 7" id="KW-1133">Transmembrane helix</keyword>
<proteinExistence type="inferred from homology"/>
<gene>
    <name evidence="8" type="ORF">CCS01_26675</name>
</gene>
<evidence type="ECO:0000313" key="9">
    <source>
        <dbReference type="Proteomes" id="UP000239724"/>
    </source>
</evidence>
<dbReference type="PANTHER" id="PTHR34040">
    <property type="entry name" value="FLAGELLAR BIOSYNTHETIC PROTEIN FLIQ"/>
    <property type="match status" value="1"/>
</dbReference>
<comment type="similarity">
    <text evidence="2">Belongs to the FliQ/MopD/SpaQ family.</text>
</comment>
<dbReference type="RefSeq" id="WP_104521865.1">
    <property type="nucleotide sequence ID" value="NZ_NHRY01000254.1"/>
</dbReference>
<dbReference type="Proteomes" id="UP000239724">
    <property type="component" value="Unassembled WGS sequence"/>
</dbReference>
<evidence type="ECO:0000256" key="7">
    <source>
        <dbReference type="SAM" id="Phobius"/>
    </source>
</evidence>
<sequence length="87" mass="9474">MGEGDVVEILRFGFYTLAVMVGPALIAALVTGLVISILQTLTQIQEMTLANVPKIFITMIVIMLFLPLSFSALKAFMDQIVQMIVGI</sequence>
<keyword evidence="8" id="KW-0969">Cilium</keyword>
<reference evidence="8 9" key="1">
    <citation type="journal article" date="2018" name="Arch. Microbiol.">
        <title>New insights into the metabolic potential of the phototrophic purple bacterium Rhodopila globiformis DSM 161(T) from its draft genome sequence and evidence for a vanadium-dependent nitrogenase.</title>
        <authorList>
            <person name="Imhoff J.F."/>
            <person name="Rahn T."/>
            <person name="Kunzel S."/>
            <person name="Neulinger S.C."/>
        </authorList>
    </citation>
    <scope>NUCLEOTIDE SEQUENCE [LARGE SCALE GENOMIC DNA]</scope>
    <source>
        <strain evidence="8 9">DSM 161</strain>
    </source>
</reference>
<organism evidence="8 9">
    <name type="scientific">Rhodopila globiformis</name>
    <name type="common">Rhodopseudomonas globiformis</name>
    <dbReference type="NCBI Taxonomy" id="1071"/>
    <lineage>
        <taxon>Bacteria</taxon>
        <taxon>Pseudomonadati</taxon>
        <taxon>Pseudomonadota</taxon>
        <taxon>Alphaproteobacteria</taxon>
        <taxon>Acetobacterales</taxon>
        <taxon>Acetobacteraceae</taxon>
        <taxon>Rhodopila</taxon>
    </lineage>
</organism>
<dbReference type="InterPro" id="IPR002191">
    <property type="entry name" value="Bac_export_3"/>
</dbReference>
<keyword evidence="6 7" id="KW-0472">Membrane</keyword>
<dbReference type="OrthoDB" id="9806440at2"/>
<evidence type="ECO:0000256" key="2">
    <source>
        <dbReference type="ARBA" id="ARBA00006156"/>
    </source>
</evidence>
<evidence type="ECO:0000313" key="8">
    <source>
        <dbReference type="EMBL" id="PPQ27775.1"/>
    </source>
</evidence>